<dbReference type="SUPFAM" id="SSF51556">
    <property type="entry name" value="Metallo-dependent hydrolases"/>
    <property type="match status" value="1"/>
</dbReference>
<accession>A0AAE3QT35</accession>
<comment type="caution">
    <text evidence="3">The sequence shown here is derived from an EMBL/GenBank/DDBJ whole genome shotgun (WGS) entry which is preliminary data.</text>
</comment>
<dbReference type="Gene3D" id="2.30.40.10">
    <property type="entry name" value="Urease, subunit C, domain 1"/>
    <property type="match status" value="2"/>
</dbReference>
<dbReference type="Pfam" id="PF01979">
    <property type="entry name" value="Amidohydro_1"/>
    <property type="match status" value="1"/>
</dbReference>
<evidence type="ECO:0000313" key="4">
    <source>
        <dbReference type="Proteomes" id="UP001241110"/>
    </source>
</evidence>
<organism evidence="3 4">
    <name type="scientific">Xanthocytophaga flava</name>
    <dbReference type="NCBI Taxonomy" id="3048013"/>
    <lineage>
        <taxon>Bacteria</taxon>
        <taxon>Pseudomonadati</taxon>
        <taxon>Bacteroidota</taxon>
        <taxon>Cytophagia</taxon>
        <taxon>Cytophagales</taxon>
        <taxon>Rhodocytophagaceae</taxon>
        <taxon>Xanthocytophaga</taxon>
    </lineage>
</organism>
<dbReference type="EMBL" id="JASJOS010000009">
    <property type="protein sequence ID" value="MDJ1482893.1"/>
    <property type="molecule type" value="Genomic_DNA"/>
</dbReference>
<dbReference type="PANTHER" id="PTHR43135">
    <property type="entry name" value="ALPHA-D-RIBOSE 1-METHYLPHOSPHONATE 5-TRIPHOSPHATE DIPHOSPHATASE"/>
    <property type="match status" value="1"/>
</dbReference>
<feature type="chain" id="PRO_5042236771" evidence="1">
    <location>
        <begin position="19"/>
        <end position="663"/>
    </location>
</feature>
<name>A0AAE3QT35_9BACT</name>
<dbReference type="AlphaFoldDB" id="A0AAE3QT35"/>
<dbReference type="Proteomes" id="UP001241110">
    <property type="component" value="Unassembled WGS sequence"/>
</dbReference>
<dbReference type="InterPro" id="IPR032466">
    <property type="entry name" value="Metal_Hydrolase"/>
</dbReference>
<dbReference type="PANTHER" id="PTHR43135:SF3">
    <property type="entry name" value="ALPHA-D-RIBOSE 1-METHYLPHOSPHONATE 5-TRIPHOSPHATE DIPHOSPHATASE"/>
    <property type="match status" value="1"/>
</dbReference>
<reference evidence="3" key="1">
    <citation type="submission" date="2023-05" db="EMBL/GenBank/DDBJ databases">
        <authorList>
            <person name="Zhang X."/>
        </authorList>
    </citation>
    <scope>NUCLEOTIDE SEQUENCE</scope>
    <source>
        <strain evidence="3">YF14B1</strain>
    </source>
</reference>
<dbReference type="RefSeq" id="WP_313982292.1">
    <property type="nucleotide sequence ID" value="NZ_JASJOS010000009.1"/>
</dbReference>
<dbReference type="GO" id="GO:0016810">
    <property type="term" value="F:hydrolase activity, acting on carbon-nitrogen (but not peptide) bonds"/>
    <property type="evidence" value="ECO:0007669"/>
    <property type="project" value="InterPro"/>
</dbReference>
<keyword evidence="1" id="KW-0732">Signal</keyword>
<dbReference type="InterPro" id="IPR051781">
    <property type="entry name" value="Metallo-dep_Hydrolase"/>
</dbReference>
<feature type="domain" description="Amidohydrolase-related" evidence="2">
    <location>
        <begin position="294"/>
        <end position="647"/>
    </location>
</feature>
<proteinExistence type="predicted"/>
<dbReference type="InterPro" id="IPR011059">
    <property type="entry name" value="Metal-dep_hydrolase_composite"/>
</dbReference>
<evidence type="ECO:0000259" key="2">
    <source>
        <dbReference type="Pfam" id="PF01979"/>
    </source>
</evidence>
<sequence length="663" mass="73803">MKRIVSLFLLLSQTYLFAQGKLPIGDTLKYDILFNGRKAGYSWLCQTGPRQYASYQEYNDRGRGPKLLTTFKTSPQGIVTSLHVEGNNYMKGKVAETYELLNSVARWENTAEKQQVSVTRPAIYLSTEADAPYLPWALLASPEKKIDLLPAGQSSIRLLKEHILKNGKNAYLYSITGLGFDPSLFWLDENQMSLGSFSDSFNEVREDVRDDVGDLYQIQKEEMDGYYSKLTSQLVSKSRTGIAFHNVNVFDSERGEVLPARTVLIRDGKIQDVGDASLKLPKGYTIIEGKGKTLLPGLWDMHTHYGGGSEGLLNIACGITNIRDMGNSLSLLELQQQIDNGEVIGPRIVYRSGIIDGDGPYTVPLGISVSNLKEGLRAIQKYDSLGYQQIKLYSSIKPEWVKPMADEAHRLGLRVAGHIPSHMTATQAINAGYNEITHANMLFLNFYGDTVDTRSMRRFTLVGEKAASLDFESQEFKDFVKLFQDKHISIDPTLGVFEGMFTSSPSKPSLGYSKIMNRLPATMQRNASWGALTPPPGQEETYRNAMKAMQKLVKKFYDAGILIVSGTDDLAGFILHRELELYAEAGIPTTEVLKTATYNAAKLCDKLDVLGTITKGKIADVILVDGDPIRNISDIRRVSLVVKDGNLYDPKKLLEAISVKYFE</sequence>
<dbReference type="InterPro" id="IPR006680">
    <property type="entry name" value="Amidohydro-rel"/>
</dbReference>
<dbReference type="Gene3D" id="3.20.20.140">
    <property type="entry name" value="Metal-dependent hydrolases"/>
    <property type="match status" value="2"/>
</dbReference>
<protein>
    <submittedName>
        <fullName evidence="3">Amidohydrolase family protein</fullName>
    </submittedName>
</protein>
<gene>
    <name evidence="3" type="ORF">QNI16_20495</name>
</gene>
<dbReference type="SUPFAM" id="SSF51338">
    <property type="entry name" value="Composite domain of metallo-dependent hydrolases"/>
    <property type="match status" value="1"/>
</dbReference>
<feature type="signal peptide" evidence="1">
    <location>
        <begin position="1"/>
        <end position="18"/>
    </location>
</feature>
<evidence type="ECO:0000256" key="1">
    <source>
        <dbReference type="SAM" id="SignalP"/>
    </source>
</evidence>
<evidence type="ECO:0000313" key="3">
    <source>
        <dbReference type="EMBL" id="MDJ1482893.1"/>
    </source>
</evidence>